<gene>
    <name evidence="2" type="ORF">IU459_18720</name>
</gene>
<reference evidence="2 3" key="1">
    <citation type="submission" date="2020-10" db="EMBL/GenBank/DDBJ databases">
        <title>Identification of Nocardia species via Next-generation sequencing and recognition of intraspecies genetic diversity.</title>
        <authorList>
            <person name="Li P."/>
            <person name="Li P."/>
            <person name="Lu B."/>
        </authorList>
    </citation>
    <scope>NUCLEOTIDE SEQUENCE [LARGE SCALE GENOMIC DNA]</scope>
    <source>
        <strain evidence="2 3">BJ06-0157</strain>
    </source>
</reference>
<dbReference type="Proteomes" id="UP000702209">
    <property type="component" value="Unassembled WGS sequence"/>
</dbReference>
<accession>A0ABS0CSG1</accession>
<protein>
    <submittedName>
        <fullName evidence="2">Uncharacterized protein</fullName>
    </submittedName>
</protein>
<sequence length="165" mass="17148">MTNPKPPGRRPSTPKLPGGRVPGPADVLNAAQAAVEAAQAAAGQALEAAQMTASSAFDAAVRLPPASAQLAGQLADLIESLSVAVERLNSTIDRLDRTLALADPAFAAYDRLLPRLEAMISLGEDVLGKLAKLPGIALLGKLTGLSAPERQEPEPPPRKPGKRRR</sequence>
<feature type="region of interest" description="Disordered" evidence="1">
    <location>
        <begin position="1"/>
        <end position="25"/>
    </location>
</feature>
<evidence type="ECO:0000313" key="2">
    <source>
        <dbReference type="EMBL" id="MBF6299560.1"/>
    </source>
</evidence>
<feature type="region of interest" description="Disordered" evidence="1">
    <location>
        <begin position="144"/>
        <end position="165"/>
    </location>
</feature>
<name>A0ABS0CSG1_9NOCA</name>
<dbReference type="EMBL" id="JADLQX010000013">
    <property type="protein sequence ID" value="MBF6299560.1"/>
    <property type="molecule type" value="Genomic_DNA"/>
</dbReference>
<organism evidence="2 3">
    <name type="scientific">Nocardia amamiensis</name>
    <dbReference type="NCBI Taxonomy" id="404578"/>
    <lineage>
        <taxon>Bacteria</taxon>
        <taxon>Bacillati</taxon>
        <taxon>Actinomycetota</taxon>
        <taxon>Actinomycetes</taxon>
        <taxon>Mycobacteriales</taxon>
        <taxon>Nocardiaceae</taxon>
        <taxon>Nocardia</taxon>
    </lineage>
</organism>
<evidence type="ECO:0000256" key="1">
    <source>
        <dbReference type="SAM" id="MobiDB-lite"/>
    </source>
</evidence>
<keyword evidence="3" id="KW-1185">Reference proteome</keyword>
<proteinExistence type="predicted"/>
<comment type="caution">
    <text evidence="2">The sequence shown here is derived from an EMBL/GenBank/DDBJ whole genome shotgun (WGS) entry which is preliminary data.</text>
</comment>
<dbReference type="RefSeq" id="WP_195130827.1">
    <property type="nucleotide sequence ID" value="NZ_JADLQX010000013.1"/>
</dbReference>
<evidence type="ECO:0000313" key="3">
    <source>
        <dbReference type="Proteomes" id="UP000702209"/>
    </source>
</evidence>